<dbReference type="SUPFAM" id="SSF56300">
    <property type="entry name" value="Metallo-dependent phosphatases"/>
    <property type="match status" value="1"/>
</dbReference>
<evidence type="ECO:0000259" key="3">
    <source>
        <dbReference type="Pfam" id="PF00149"/>
    </source>
</evidence>
<dbReference type="GO" id="GO:0009166">
    <property type="term" value="P:nucleotide catabolic process"/>
    <property type="evidence" value="ECO:0007669"/>
    <property type="project" value="InterPro"/>
</dbReference>
<keyword evidence="6" id="KW-1185">Reference proteome</keyword>
<dbReference type="PIRSF" id="PIRSF017316">
    <property type="entry name" value="Pesterase_C1039"/>
    <property type="match status" value="1"/>
</dbReference>
<organism evidence="5 6">
    <name type="scientific">Cladorrhinum samala</name>
    <dbReference type="NCBI Taxonomy" id="585594"/>
    <lineage>
        <taxon>Eukaryota</taxon>
        <taxon>Fungi</taxon>
        <taxon>Dikarya</taxon>
        <taxon>Ascomycota</taxon>
        <taxon>Pezizomycotina</taxon>
        <taxon>Sordariomycetes</taxon>
        <taxon>Sordariomycetidae</taxon>
        <taxon>Sordariales</taxon>
        <taxon>Podosporaceae</taxon>
        <taxon>Cladorrhinum</taxon>
    </lineage>
</organism>
<dbReference type="Pfam" id="PF00149">
    <property type="entry name" value="Metallophos"/>
    <property type="match status" value="1"/>
</dbReference>
<dbReference type="GO" id="GO:0000166">
    <property type="term" value="F:nucleotide binding"/>
    <property type="evidence" value="ECO:0007669"/>
    <property type="project" value="InterPro"/>
</dbReference>
<reference evidence="5" key="1">
    <citation type="journal article" date="2023" name="Mol. Phylogenet. Evol.">
        <title>Genome-scale phylogeny and comparative genomics of the fungal order Sordariales.</title>
        <authorList>
            <person name="Hensen N."/>
            <person name="Bonometti L."/>
            <person name="Westerberg I."/>
            <person name="Brannstrom I.O."/>
            <person name="Guillou S."/>
            <person name="Cros-Aarteil S."/>
            <person name="Calhoun S."/>
            <person name="Haridas S."/>
            <person name="Kuo A."/>
            <person name="Mondo S."/>
            <person name="Pangilinan J."/>
            <person name="Riley R."/>
            <person name="LaButti K."/>
            <person name="Andreopoulos B."/>
            <person name="Lipzen A."/>
            <person name="Chen C."/>
            <person name="Yan M."/>
            <person name="Daum C."/>
            <person name="Ng V."/>
            <person name="Clum A."/>
            <person name="Steindorff A."/>
            <person name="Ohm R.A."/>
            <person name="Martin F."/>
            <person name="Silar P."/>
            <person name="Natvig D.O."/>
            <person name="Lalanne C."/>
            <person name="Gautier V."/>
            <person name="Ament-Velasquez S.L."/>
            <person name="Kruys A."/>
            <person name="Hutchinson M.I."/>
            <person name="Powell A.J."/>
            <person name="Barry K."/>
            <person name="Miller A.N."/>
            <person name="Grigoriev I.V."/>
            <person name="Debuchy R."/>
            <person name="Gladieux P."/>
            <person name="Hiltunen Thoren M."/>
            <person name="Johannesson H."/>
        </authorList>
    </citation>
    <scope>NUCLEOTIDE SEQUENCE</scope>
    <source>
        <strain evidence="5">PSN324</strain>
    </source>
</reference>
<dbReference type="CDD" id="cd07407">
    <property type="entry name" value="MPP_YHR202W_N"/>
    <property type="match status" value="1"/>
</dbReference>
<dbReference type="GO" id="GO:0005829">
    <property type="term" value="C:cytosol"/>
    <property type="evidence" value="ECO:0007669"/>
    <property type="project" value="TreeGrafter"/>
</dbReference>
<dbReference type="GO" id="GO:0005576">
    <property type="term" value="C:extracellular region"/>
    <property type="evidence" value="ECO:0007669"/>
    <property type="project" value="UniProtKB-ARBA"/>
</dbReference>
<dbReference type="Gene3D" id="3.60.21.10">
    <property type="match status" value="1"/>
</dbReference>
<dbReference type="EMBL" id="MU865049">
    <property type="protein sequence ID" value="KAK4459022.1"/>
    <property type="molecule type" value="Genomic_DNA"/>
</dbReference>
<dbReference type="InterPro" id="IPR004843">
    <property type="entry name" value="Calcineurin-like_PHP"/>
</dbReference>
<dbReference type="PROSITE" id="PS00785">
    <property type="entry name" value="5_NUCLEOTIDASE_1"/>
    <property type="match status" value="1"/>
</dbReference>
<dbReference type="InterPro" id="IPR006146">
    <property type="entry name" value="5'-Nucleotdase_CS"/>
</dbReference>
<dbReference type="InterPro" id="IPR014485">
    <property type="entry name" value="Pesterase_C1039"/>
</dbReference>
<feature type="region of interest" description="Disordered" evidence="1">
    <location>
        <begin position="328"/>
        <end position="349"/>
    </location>
</feature>
<dbReference type="Proteomes" id="UP001321749">
    <property type="component" value="Unassembled WGS sequence"/>
</dbReference>
<dbReference type="AlphaFoldDB" id="A0AAV9HHR2"/>
<dbReference type="PANTHER" id="PTHR11575">
    <property type="entry name" value="5'-NUCLEOTIDASE-RELATED"/>
    <property type="match status" value="1"/>
</dbReference>
<dbReference type="Gene3D" id="3.90.780.10">
    <property type="entry name" value="5'-Nucleotidase, C-terminal domain"/>
    <property type="match status" value="2"/>
</dbReference>
<dbReference type="PROSITE" id="PS51257">
    <property type="entry name" value="PROKAR_LIPOPROTEIN"/>
    <property type="match status" value="1"/>
</dbReference>
<reference evidence="5" key="2">
    <citation type="submission" date="2023-06" db="EMBL/GenBank/DDBJ databases">
        <authorList>
            <consortium name="Lawrence Berkeley National Laboratory"/>
            <person name="Mondo S.J."/>
            <person name="Hensen N."/>
            <person name="Bonometti L."/>
            <person name="Westerberg I."/>
            <person name="Brannstrom I.O."/>
            <person name="Guillou S."/>
            <person name="Cros-Aarteil S."/>
            <person name="Calhoun S."/>
            <person name="Haridas S."/>
            <person name="Kuo A."/>
            <person name="Pangilinan J."/>
            <person name="Riley R."/>
            <person name="Labutti K."/>
            <person name="Andreopoulos B."/>
            <person name="Lipzen A."/>
            <person name="Chen C."/>
            <person name="Yanf M."/>
            <person name="Daum C."/>
            <person name="Ng V."/>
            <person name="Clum A."/>
            <person name="Steindorff A."/>
            <person name="Ohm R."/>
            <person name="Martin F."/>
            <person name="Silar P."/>
            <person name="Natvig D."/>
            <person name="Lalanne C."/>
            <person name="Gautier V."/>
            <person name="Ament-Velasquez S.L."/>
            <person name="Kruys A."/>
            <person name="Hutchinson M.I."/>
            <person name="Powell A.J."/>
            <person name="Barry K."/>
            <person name="Miller A.N."/>
            <person name="Grigoriev I.V."/>
            <person name="Debuchy R."/>
            <person name="Gladieux P."/>
            <person name="Thoren M.H."/>
            <person name="Johannesson H."/>
        </authorList>
    </citation>
    <scope>NUCLEOTIDE SEQUENCE</scope>
    <source>
        <strain evidence="5">PSN324</strain>
    </source>
</reference>
<accession>A0AAV9HHR2</accession>
<evidence type="ECO:0000256" key="1">
    <source>
        <dbReference type="SAM" id="MobiDB-lite"/>
    </source>
</evidence>
<evidence type="ECO:0000259" key="4">
    <source>
        <dbReference type="Pfam" id="PF21953"/>
    </source>
</evidence>
<feature type="domain" description="Putative 5'-nucleotidase C-terminal" evidence="4">
    <location>
        <begin position="408"/>
        <end position="613"/>
    </location>
</feature>
<proteinExistence type="predicted"/>
<dbReference type="InterPro" id="IPR053828">
    <property type="entry name" value="Nucleosidase_C"/>
</dbReference>
<dbReference type="PANTHER" id="PTHR11575:SF22">
    <property type="entry name" value="ADL392WP"/>
    <property type="match status" value="1"/>
</dbReference>
<keyword evidence="2" id="KW-0732">Signal</keyword>
<gene>
    <name evidence="5" type="ORF">QBC42DRAFT_232704</name>
</gene>
<sequence>MKISTLLRIPGVFALGVFACGEGDDGAHYCHAGQHVRMVKRMQPGALEASYGPTRPLQWGQLNVLHTSDTHGWLSGHIKERNYGADWGDYVSFIAGMKKKAKEMRVDLLVVDSGDLHDGTGLSDSTKPNGEVSNEIFVRQTQYDLLTIGNHELYVADVAYLTFYNFSRTWDDKYLTSNVQIMDNETKQWTRIGQTHRYFTTPNGLRVMAFGVLFDFTGNTNVTKITPAAKMIQQDWFLEAINSPSPIDVFIIIGHNPARESRTSSTLKIVQAAIRAVHPSTPIQMFGGHSHLRDFVVYDESSTASESGRYCETLGWFSMSGFNSLNSNVSGPANPKEHPEHPNRKTTVNSTSPFLYSRRYLDWNRLTFEYHAPGSQEVRPFGLNTSNHITAERDRLGLGRVLGCTPKTYCVNCVPFMSESSLYTFLAESMAKTIINSTRAHIPRFHISNTGMARFDLHRGPFTYDDNFIISPFPNQIMFIPEVKWSIAKGLLDEMNRRGAGQGRRGGEKRSLGYGFDRDAFGQGERCENPGRGIQEFGVVKGETALKKRTQDILEAGYTTEDDFGTDGDDTLHTSIQRFELPPYFSTKADFPENGEPEVVDLVFNDFIEDDLLQALGNSYTKSNIEKYIYVNNTLQDFLVTYAENYWQAGMPNCPIL</sequence>
<dbReference type="InterPro" id="IPR029052">
    <property type="entry name" value="Metallo-depent_PP-like"/>
</dbReference>
<feature type="domain" description="Calcineurin-like phosphoesterase" evidence="3">
    <location>
        <begin position="63"/>
        <end position="291"/>
    </location>
</feature>
<feature type="signal peptide" evidence="2">
    <location>
        <begin position="1"/>
        <end position="19"/>
    </location>
</feature>
<evidence type="ECO:0000313" key="6">
    <source>
        <dbReference type="Proteomes" id="UP001321749"/>
    </source>
</evidence>
<dbReference type="SUPFAM" id="SSF55816">
    <property type="entry name" value="5'-nucleotidase (syn. UDP-sugar hydrolase), C-terminal domain"/>
    <property type="match status" value="1"/>
</dbReference>
<feature type="chain" id="PRO_5043709678" evidence="2">
    <location>
        <begin position="20"/>
        <end position="657"/>
    </location>
</feature>
<name>A0AAV9HHR2_9PEZI</name>
<dbReference type="GO" id="GO:0046872">
    <property type="term" value="F:metal ion binding"/>
    <property type="evidence" value="ECO:0007669"/>
    <property type="project" value="InterPro"/>
</dbReference>
<dbReference type="InterPro" id="IPR041823">
    <property type="entry name" value="YHR202W_N"/>
</dbReference>
<evidence type="ECO:0000256" key="2">
    <source>
        <dbReference type="SAM" id="SignalP"/>
    </source>
</evidence>
<dbReference type="InterPro" id="IPR036907">
    <property type="entry name" value="5'-Nucleotdase_C_sf"/>
</dbReference>
<dbReference type="GO" id="GO:0016788">
    <property type="term" value="F:hydrolase activity, acting on ester bonds"/>
    <property type="evidence" value="ECO:0007669"/>
    <property type="project" value="InterPro"/>
</dbReference>
<protein>
    <submittedName>
        <fullName evidence="5">Metallo-dependent phosphatase-like protein</fullName>
    </submittedName>
</protein>
<dbReference type="FunFam" id="3.60.21.10:FF:000043">
    <property type="entry name" value="Ser/Thr protein phosphatase family"/>
    <property type="match status" value="1"/>
</dbReference>
<dbReference type="Pfam" id="PF21953">
    <property type="entry name" value="NadN_nucleosid_C"/>
    <property type="match status" value="1"/>
</dbReference>
<evidence type="ECO:0000313" key="5">
    <source>
        <dbReference type="EMBL" id="KAK4459022.1"/>
    </source>
</evidence>
<comment type="caution">
    <text evidence="5">The sequence shown here is derived from an EMBL/GenBank/DDBJ whole genome shotgun (WGS) entry which is preliminary data.</text>
</comment>
<dbReference type="InterPro" id="IPR006179">
    <property type="entry name" value="5_nucleotidase/apyrase"/>
</dbReference>